<protein>
    <recommendedName>
        <fullName evidence="2">Aerotolerance regulator N-terminal domain-containing protein</fullName>
    </recommendedName>
</protein>
<dbReference type="PANTHER" id="PTHR37464:SF1">
    <property type="entry name" value="BLL2463 PROTEIN"/>
    <property type="match status" value="1"/>
</dbReference>
<reference evidence="3" key="1">
    <citation type="submission" date="2018-05" db="EMBL/GenBank/DDBJ databases">
        <authorList>
            <person name="Lanie J.A."/>
            <person name="Ng W.-L."/>
            <person name="Kazmierczak K.M."/>
            <person name="Andrzejewski T.M."/>
            <person name="Davidsen T.M."/>
            <person name="Wayne K.J."/>
            <person name="Tettelin H."/>
            <person name="Glass J.I."/>
            <person name="Rusch D."/>
            <person name="Podicherti R."/>
            <person name="Tsui H.-C.T."/>
            <person name="Winkler M.E."/>
        </authorList>
    </citation>
    <scope>NUCLEOTIDE SEQUENCE</scope>
</reference>
<dbReference type="InterPro" id="IPR011933">
    <property type="entry name" value="Double_TM_dom"/>
</dbReference>
<dbReference type="Gene3D" id="3.40.50.880">
    <property type="match status" value="1"/>
</dbReference>
<sequence length="662" mass="74941">VEFSTLRFIKELEHKTIRRLKLRQLLLVLLRTLVIICLILMVARPVQKGFVPGWMAAEKETRVIIFVDNSASMSLVSDGITLLENAKESALEIADSFEGQTRIEIYHTTPAKRVFNGKPGDASLRNVVAAIPQTFSTDHLWVTVNSVLQNLKVKEPNRECFILSDIQSLPESESFLAEMRPDTARPQWRFYCLGQGVPKDNLSIRQVAAVSQIRLPNHLLKLNTNIVNDGTLDKRNHPVELFLNEKRLGQVVSTFQPIQSKEFMFQAYPGKSGLIKGRVELLEDDFAFDNVWTFELSIPEQIACTLVGQTAEEIFLLEMGLSSIDNQAGFLLLDSRVDPDPERLYLDETDVLILHNPGNLSDKAVEDIQTFLQRGGGMIWFAGDKQTEKLSLHAVTALKLPESKVLHKLSGEGYFSVIPAKKDYPILADLELRDIDRELPQVFSYLESVPQKNQNEILSLNNDHPFLLEFSSNGGQIYYFTSLMDLTWNDLPVRGLMVPLLHRILLLLATDEFNTKPVFVDEEKIISIDQEHMNSQWSLKTPSGKTILLIPDFNTESLKIIQTSEIGSYDVLSDEYPYTAFSVLLSPLEYPSKRVTKTEVLNTLPSGQAVWIDPVKNLSKELQNIRHGKSLWRTFLILAIILLFLETILGRVRPASMKNGVK</sequence>
<evidence type="ECO:0000256" key="1">
    <source>
        <dbReference type="SAM" id="Phobius"/>
    </source>
</evidence>
<dbReference type="InterPro" id="IPR024163">
    <property type="entry name" value="Aerotolerance_reg_N"/>
</dbReference>
<dbReference type="AlphaFoldDB" id="A0A381SVB1"/>
<feature type="domain" description="Aerotolerance regulator N-terminal" evidence="2">
    <location>
        <begin position="1"/>
        <end position="45"/>
    </location>
</feature>
<name>A0A381SVB1_9ZZZZ</name>
<proteinExistence type="predicted"/>
<organism evidence="3">
    <name type="scientific">marine metagenome</name>
    <dbReference type="NCBI Taxonomy" id="408172"/>
    <lineage>
        <taxon>unclassified sequences</taxon>
        <taxon>metagenomes</taxon>
        <taxon>ecological metagenomes</taxon>
    </lineage>
</organism>
<evidence type="ECO:0000313" key="3">
    <source>
        <dbReference type="EMBL" id="SVA07241.1"/>
    </source>
</evidence>
<keyword evidence="1" id="KW-1133">Transmembrane helix</keyword>
<dbReference type="InterPro" id="IPR029062">
    <property type="entry name" value="Class_I_gatase-like"/>
</dbReference>
<keyword evidence="1" id="KW-0812">Transmembrane</keyword>
<feature type="non-terminal residue" evidence="3">
    <location>
        <position position="1"/>
    </location>
</feature>
<gene>
    <name evidence="3" type="ORF">METZ01_LOCUS60095</name>
</gene>
<dbReference type="SUPFAM" id="SSF52317">
    <property type="entry name" value="Class I glutamine amidotransferase-like"/>
    <property type="match status" value="1"/>
</dbReference>
<dbReference type="NCBIfam" id="TIGR02226">
    <property type="entry name" value="two_anch"/>
    <property type="match status" value="1"/>
</dbReference>
<evidence type="ECO:0000259" key="2">
    <source>
        <dbReference type="Pfam" id="PF07584"/>
    </source>
</evidence>
<dbReference type="EMBL" id="UINC01003542">
    <property type="protein sequence ID" value="SVA07241.1"/>
    <property type="molecule type" value="Genomic_DNA"/>
</dbReference>
<dbReference type="PANTHER" id="PTHR37464">
    <property type="entry name" value="BLL2463 PROTEIN"/>
    <property type="match status" value="1"/>
</dbReference>
<dbReference type="Pfam" id="PF07584">
    <property type="entry name" value="BatA"/>
    <property type="match status" value="1"/>
</dbReference>
<keyword evidence="1" id="KW-0472">Membrane</keyword>
<accession>A0A381SVB1</accession>
<feature type="transmembrane region" description="Helical" evidence="1">
    <location>
        <begin position="630"/>
        <end position="649"/>
    </location>
</feature>
<feature type="transmembrane region" description="Helical" evidence="1">
    <location>
        <begin position="25"/>
        <end position="43"/>
    </location>
</feature>